<sequence length="607" mass="66953">MKPRPKHQNLAIVSFDPMPEHQVTFNAIREVVTYFLTNVLHVEFTNMQPTHLGQAYIRFRNVYDKDRLLQEGPFQFGEISIGFVDHNRGHNWRAVNFNRECWLMLLGVLPDYREDEHIVNTISSFGRVISWVDDDRNLARLIVRAHVIDLESVPHFIVMTEGEGFQGESWTIQCEILHGELLGGLPQDEDPAPGPGDFPPGGPFDIFGFGQIGPGPAQPGPNQQAGGAGDILGHNFHADNAASNAAQEGDGWDAWPVDNAVPDLNENVAPVLQQDLDLNAPADPEEMVIDPVFPGPLQQEMFIEMNDLLNQVNEEEDILVNLDDLPPIENELDNLINDPQNVDVVLPHLNNPVDAMHHEIQENELMNDEEIQQQIAEEAAQEDQAGLQNIQVGRVIIQDAPLPQFPGLQTRFMDTPGPVMPLLQAKSLIKSKTFISCISDSQDTCFFLPNKCPIKDVSPCPNLLLDDALSAADKSVNPPAQPAGKSINKRSKNKAVLVETEVRRSPRIKTCNKGFKKSGCSDKSCVGCSSKPPSLTAKAIRELSSTMCDIDAALVTNAALGKKTKTGVPGSSKKASKKTSNKEKKVATPMETEHLEKDDESVHEDED</sequence>
<evidence type="ECO:0000313" key="3">
    <source>
        <dbReference type="EMBL" id="AWA45198.1"/>
    </source>
</evidence>
<feature type="compositionally biased region" description="Basic and acidic residues" evidence="1">
    <location>
        <begin position="580"/>
        <end position="597"/>
    </location>
</feature>
<protein>
    <recommendedName>
        <fullName evidence="2">DUF7597 domain-containing protein</fullName>
    </recommendedName>
</protein>
<organism evidence="3">
    <name type="scientific">Saccharum spontaneum</name>
    <name type="common">Wild sugarcane</name>
    <dbReference type="NCBI Taxonomy" id="62335"/>
    <lineage>
        <taxon>Eukaryota</taxon>
        <taxon>Viridiplantae</taxon>
        <taxon>Streptophyta</taxon>
        <taxon>Embryophyta</taxon>
        <taxon>Tracheophyta</taxon>
        <taxon>Spermatophyta</taxon>
        <taxon>Magnoliopsida</taxon>
        <taxon>Liliopsida</taxon>
        <taxon>Poales</taxon>
        <taxon>Poaceae</taxon>
        <taxon>PACMAD clade</taxon>
        <taxon>Panicoideae</taxon>
        <taxon>Andropogonodae</taxon>
        <taxon>Andropogoneae</taxon>
        <taxon>Saccharinae</taxon>
        <taxon>Saccharum</taxon>
        <taxon>Saccharum officinarum species complex</taxon>
    </lineage>
</organism>
<dbReference type="AlphaFoldDB" id="A0A678TH34"/>
<feature type="region of interest" description="Disordered" evidence="1">
    <location>
        <begin position="561"/>
        <end position="607"/>
    </location>
</feature>
<dbReference type="EMBL" id="MH182536">
    <property type="protein sequence ID" value="AWA45198.1"/>
    <property type="molecule type" value="Genomic_DNA"/>
</dbReference>
<dbReference type="PANTHER" id="PTHR33075:SF7">
    <property type="entry name" value="OS02G0303350 PROTEIN"/>
    <property type="match status" value="1"/>
</dbReference>
<evidence type="ECO:0000256" key="1">
    <source>
        <dbReference type="SAM" id="MobiDB-lite"/>
    </source>
</evidence>
<feature type="compositionally biased region" description="Acidic residues" evidence="1">
    <location>
        <begin position="598"/>
        <end position="607"/>
    </location>
</feature>
<name>A0A678TH34_SACSP</name>
<accession>A0A678TH34</accession>
<reference evidence="3" key="1">
    <citation type="submission" date="2018-04" db="EMBL/GenBank/DDBJ databases">
        <title>Comparative Analysis of Homologous Sequences of Saccharum officinarum and Saccharum spontaneum Reveals Independent Polyploidization Events.</title>
        <authorList>
            <person name="Sharma A."/>
            <person name="Song J."/>
            <person name="Lin Q."/>
            <person name="Singh R."/>
            <person name="Ramos N."/>
            <person name="Wang K."/>
            <person name="Zhang J."/>
            <person name="Ming R."/>
            <person name="Yu Q."/>
        </authorList>
    </citation>
    <scope>NUCLEOTIDE SEQUENCE</scope>
</reference>
<proteinExistence type="predicted"/>
<gene>
    <name evidence="3" type="ORF">SS81E14_000015</name>
</gene>
<dbReference type="PANTHER" id="PTHR33075">
    <property type="entry name" value="OS02G0499800 PROTEIN"/>
    <property type="match status" value="1"/>
</dbReference>
<dbReference type="Pfam" id="PF24530">
    <property type="entry name" value="DUF7597"/>
    <property type="match status" value="1"/>
</dbReference>
<dbReference type="InterPro" id="IPR056018">
    <property type="entry name" value="DUF7597"/>
</dbReference>
<feature type="domain" description="DUF7597" evidence="2">
    <location>
        <begin position="3"/>
        <end position="95"/>
    </location>
</feature>
<evidence type="ECO:0000259" key="2">
    <source>
        <dbReference type="Pfam" id="PF24530"/>
    </source>
</evidence>